<dbReference type="EC" id="3.4.16.4" evidence="3"/>
<dbReference type="Proteomes" id="UP000885660">
    <property type="component" value="Unassembled WGS sequence"/>
</dbReference>
<dbReference type="PANTHER" id="PTHR30023:SF0">
    <property type="entry name" value="PENICILLIN-SENSITIVE CARBOXYPEPTIDASE A"/>
    <property type="match status" value="1"/>
</dbReference>
<dbReference type="Gene3D" id="3.40.710.10">
    <property type="entry name" value="DD-peptidase/beta-lactamase superfamily"/>
    <property type="match status" value="1"/>
</dbReference>
<name>A0A7V0N284_UNCAE</name>
<dbReference type="InterPro" id="IPR012338">
    <property type="entry name" value="Beta-lactam/transpept-like"/>
</dbReference>
<proteinExistence type="inferred from homology"/>
<protein>
    <submittedName>
        <fullName evidence="3">D-alanyl-D-alanine carboxypeptidase/D-alanyl-D-alanine-endopeptidase</fullName>
        <ecNumber evidence="3">3.4.16.4</ecNumber>
    </submittedName>
</protein>
<reference evidence="3" key="1">
    <citation type="journal article" date="2020" name="mSystems">
        <title>Genome- and Community-Level Interaction Insights into Carbon Utilization and Element Cycling Functions of Hydrothermarchaeota in Hydrothermal Sediment.</title>
        <authorList>
            <person name="Zhou Z."/>
            <person name="Liu Y."/>
            <person name="Xu W."/>
            <person name="Pan J."/>
            <person name="Luo Z.H."/>
            <person name="Li M."/>
        </authorList>
    </citation>
    <scope>NUCLEOTIDE SEQUENCE [LARGE SCALE GENOMIC DNA]</scope>
    <source>
        <strain evidence="3">HyVt-219</strain>
    </source>
</reference>
<dbReference type="InterPro" id="IPR000667">
    <property type="entry name" value="Peptidase_S13"/>
</dbReference>
<comment type="similarity">
    <text evidence="1">Belongs to the peptidase S13 family.</text>
</comment>
<keyword evidence="2 3" id="KW-0378">Hydrolase</keyword>
<organism evidence="3">
    <name type="scientific">Aerophobetes bacterium</name>
    <dbReference type="NCBI Taxonomy" id="2030807"/>
    <lineage>
        <taxon>Bacteria</taxon>
        <taxon>Candidatus Aerophobota</taxon>
    </lineage>
</organism>
<comment type="caution">
    <text evidence="3">The sequence shown here is derived from an EMBL/GenBank/DDBJ whole genome shotgun (WGS) entry which is preliminary data.</text>
</comment>
<dbReference type="GO" id="GO:0009002">
    <property type="term" value="F:serine-type D-Ala-D-Ala carboxypeptidase activity"/>
    <property type="evidence" value="ECO:0007669"/>
    <property type="project" value="UniProtKB-EC"/>
</dbReference>
<keyword evidence="3" id="KW-0645">Protease</keyword>
<dbReference type="Pfam" id="PF02113">
    <property type="entry name" value="Peptidase_S13"/>
    <property type="match status" value="1"/>
</dbReference>
<accession>A0A7V0N284</accession>
<dbReference type="SUPFAM" id="SSF56601">
    <property type="entry name" value="beta-lactamase/transpeptidase-like"/>
    <property type="match status" value="1"/>
</dbReference>
<dbReference type="PRINTS" id="PR00922">
    <property type="entry name" value="DADACBPTASE3"/>
</dbReference>
<dbReference type="GO" id="GO:0006508">
    <property type="term" value="P:proteolysis"/>
    <property type="evidence" value="ECO:0007669"/>
    <property type="project" value="InterPro"/>
</dbReference>
<dbReference type="GO" id="GO:0000270">
    <property type="term" value="P:peptidoglycan metabolic process"/>
    <property type="evidence" value="ECO:0007669"/>
    <property type="project" value="TreeGrafter"/>
</dbReference>
<dbReference type="PANTHER" id="PTHR30023">
    <property type="entry name" value="D-ALANYL-D-ALANINE CARBOXYPEPTIDASE"/>
    <property type="match status" value="1"/>
</dbReference>
<dbReference type="EMBL" id="DRBC01000420">
    <property type="protein sequence ID" value="HDN85463.1"/>
    <property type="molecule type" value="Genomic_DNA"/>
</dbReference>
<evidence type="ECO:0000313" key="3">
    <source>
        <dbReference type="EMBL" id="HDN85463.1"/>
    </source>
</evidence>
<gene>
    <name evidence="3" type="primary">dacB</name>
    <name evidence="3" type="ORF">ENG47_06900</name>
</gene>
<sequence>MIDSIPENSIDTILIFESPPLHFIVRDFLKYSINIYGEALLKNLGREFSGRKGNYGDGLKAVDSFLIVAGVENLFKVVDGSGLSRYNLSSPKGFVQLLLFDYSHFPIMPEILSSLPIGGYDGTLKKRQHSIEGAVRAKTGTMTGVSTLSGYLKTKKGRLLGFSIMANNYLGSSLKVRELQDSILEYFYNKF</sequence>
<dbReference type="AlphaFoldDB" id="A0A7V0N284"/>
<evidence type="ECO:0000256" key="2">
    <source>
        <dbReference type="ARBA" id="ARBA00022801"/>
    </source>
</evidence>
<keyword evidence="3" id="KW-0121">Carboxypeptidase</keyword>
<dbReference type="NCBIfam" id="TIGR00666">
    <property type="entry name" value="PBP4"/>
    <property type="match status" value="1"/>
</dbReference>
<evidence type="ECO:0000256" key="1">
    <source>
        <dbReference type="ARBA" id="ARBA00006096"/>
    </source>
</evidence>